<proteinExistence type="predicted"/>
<dbReference type="PANTHER" id="PTHR34351:SF1">
    <property type="entry name" value="SLR1927 PROTEIN"/>
    <property type="match status" value="1"/>
</dbReference>
<dbReference type="InterPro" id="IPR002881">
    <property type="entry name" value="DUF58"/>
</dbReference>
<reference evidence="2 3" key="1">
    <citation type="submission" date="2019-06" db="EMBL/GenBank/DDBJ databases">
        <title>Sequencing the genomes of 1000 actinobacteria strains.</title>
        <authorList>
            <person name="Klenk H.-P."/>
        </authorList>
    </citation>
    <scope>NUCLEOTIDE SEQUENCE [LARGE SCALE GENOMIC DNA]</scope>
    <source>
        <strain evidence="2 3">DSM 45671</strain>
    </source>
</reference>
<evidence type="ECO:0000313" key="3">
    <source>
        <dbReference type="Proteomes" id="UP000321261"/>
    </source>
</evidence>
<keyword evidence="3" id="KW-1185">Reference proteome</keyword>
<evidence type="ECO:0000259" key="1">
    <source>
        <dbReference type="Pfam" id="PF01882"/>
    </source>
</evidence>
<dbReference type="Pfam" id="PF01882">
    <property type="entry name" value="DUF58"/>
    <property type="match status" value="1"/>
</dbReference>
<dbReference type="RefSeq" id="WP_147260815.1">
    <property type="nucleotide sequence ID" value="NZ_VIWU01000001.1"/>
</dbReference>
<gene>
    <name evidence="2" type="ORF">FHX44_118466</name>
</gene>
<evidence type="ECO:0000313" key="2">
    <source>
        <dbReference type="EMBL" id="TWF82517.1"/>
    </source>
</evidence>
<dbReference type="EMBL" id="VIWU01000001">
    <property type="protein sequence ID" value="TWF82517.1"/>
    <property type="molecule type" value="Genomic_DNA"/>
</dbReference>
<dbReference type="Proteomes" id="UP000321261">
    <property type="component" value="Unassembled WGS sequence"/>
</dbReference>
<accession>A0A561T5Y3</accession>
<sequence>MGPGGRFSGLTTRGRCLLAGGGATSVCAVILDERDLLRVGVFVALLPLLALLLASRTRRTVRVERVLEPPRVPVGSPVDVELQLEGGPLLGALRLSDAAPDAAGAQADAPPRFTVHRLSSRGTATLTYPLQPVLRGVHRVGPLTGTATDPLGLAEFDQELAGPQRLVVLPRVVALRGVPPALGAGEGTAGAALNHQGQGATDVLIRAYRQGDELRRVHWRSSARHGELMVRLEERPWRGGMTLLLDRRDAAHRGRGADSSLEFAVSLAASVCMHLFARGEPVTLVTEDGVELTPQGSASGREQLLDALAGLRPSARSDLTGPELTAGTEVLAVLGAIGPGQVEALCSRHPAGGHVVLCDTATWDPAGGRSIAAESASALRRAGWRVAVATANTTPAQVWDQLVAGAAPAFTGQR</sequence>
<name>A0A561T5Y3_9PSEU</name>
<protein>
    <submittedName>
        <fullName evidence="2">Uncharacterized protein DUF58</fullName>
    </submittedName>
</protein>
<dbReference type="AlphaFoldDB" id="A0A561T5Y3"/>
<feature type="domain" description="DUF58" evidence="1">
    <location>
        <begin position="205"/>
        <end position="319"/>
    </location>
</feature>
<dbReference type="PANTHER" id="PTHR34351">
    <property type="entry name" value="SLR1927 PROTEIN-RELATED"/>
    <property type="match status" value="1"/>
</dbReference>
<comment type="caution">
    <text evidence="2">The sequence shown here is derived from an EMBL/GenBank/DDBJ whole genome shotgun (WGS) entry which is preliminary data.</text>
</comment>
<organism evidence="2 3">
    <name type="scientific">Pseudonocardia hierapolitana</name>
    <dbReference type="NCBI Taxonomy" id="1128676"/>
    <lineage>
        <taxon>Bacteria</taxon>
        <taxon>Bacillati</taxon>
        <taxon>Actinomycetota</taxon>
        <taxon>Actinomycetes</taxon>
        <taxon>Pseudonocardiales</taxon>
        <taxon>Pseudonocardiaceae</taxon>
        <taxon>Pseudonocardia</taxon>
    </lineage>
</organism>
<dbReference type="OrthoDB" id="9812729at2"/>